<dbReference type="Gene3D" id="3.90.870.10">
    <property type="entry name" value="DHBP synthase"/>
    <property type="match status" value="1"/>
</dbReference>
<gene>
    <name evidence="13" type="ORF">HYZ11_09670</name>
</gene>
<evidence type="ECO:0000256" key="7">
    <source>
        <dbReference type="ARBA" id="ARBA00022695"/>
    </source>
</evidence>
<evidence type="ECO:0000256" key="6">
    <source>
        <dbReference type="ARBA" id="ARBA00022694"/>
    </source>
</evidence>
<reference evidence="13" key="1">
    <citation type="submission" date="2020-07" db="EMBL/GenBank/DDBJ databases">
        <title>Huge and variable diversity of episymbiotic CPR bacteria and DPANN archaea in groundwater ecosystems.</title>
        <authorList>
            <person name="He C.Y."/>
            <person name="Keren R."/>
            <person name="Whittaker M."/>
            <person name="Farag I.F."/>
            <person name="Doudna J."/>
            <person name="Cate J.H.D."/>
            <person name="Banfield J.F."/>
        </authorList>
    </citation>
    <scope>NUCLEOTIDE SEQUENCE</scope>
    <source>
        <strain evidence="13">NC_groundwater_763_Ag_S-0.2um_68_21</strain>
    </source>
</reference>
<dbReference type="EC" id="2.7.7.87" evidence="3"/>
<keyword evidence="4" id="KW-0963">Cytoplasm</keyword>
<dbReference type="GO" id="GO:0000049">
    <property type="term" value="F:tRNA binding"/>
    <property type="evidence" value="ECO:0007669"/>
    <property type="project" value="TreeGrafter"/>
</dbReference>
<keyword evidence="8" id="KW-0547">Nucleotide-binding</keyword>
<evidence type="ECO:0000256" key="9">
    <source>
        <dbReference type="ARBA" id="ARBA00022840"/>
    </source>
</evidence>
<evidence type="ECO:0000313" key="14">
    <source>
        <dbReference type="Proteomes" id="UP000782312"/>
    </source>
</evidence>
<dbReference type="SUPFAM" id="SSF55821">
    <property type="entry name" value="YrdC/RibB"/>
    <property type="match status" value="1"/>
</dbReference>
<comment type="catalytic activity">
    <reaction evidence="11">
        <text>L-threonine + hydrogencarbonate + ATP = L-threonylcarbamoyladenylate + diphosphate + H2O</text>
        <dbReference type="Rhea" id="RHEA:36407"/>
        <dbReference type="ChEBI" id="CHEBI:15377"/>
        <dbReference type="ChEBI" id="CHEBI:17544"/>
        <dbReference type="ChEBI" id="CHEBI:30616"/>
        <dbReference type="ChEBI" id="CHEBI:33019"/>
        <dbReference type="ChEBI" id="CHEBI:57926"/>
        <dbReference type="ChEBI" id="CHEBI:73682"/>
        <dbReference type="EC" id="2.7.7.87"/>
    </reaction>
</comment>
<dbReference type="PANTHER" id="PTHR17490">
    <property type="entry name" value="SUA5"/>
    <property type="match status" value="1"/>
</dbReference>
<evidence type="ECO:0000313" key="13">
    <source>
        <dbReference type="EMBL" id="MBI3127860.1"/>
    </source>
</evidence>
<evidence type="ECO:0000256" key="5">
    <source>
        <dbReference type="ARBA" id="ARBA00022679"/>
    </source>
</evidence>
<keyword evidence="6" id="KW-0819">tRNA processing</keyword>
<dbReference type="GO" id="GO:0003725">
    <property type="term" value="F:double-stranded RNA binding"/>
    <property type="evidence" value="ECO:0007669"/>
    <property type="project" value="InterPro"/>
</dbReference>
<dbReference type="Proteomes" id="UP000782312">
    <property type="component" value="Unassembled WGS sequence"/>
</dbReference>
<evidence type="ECO:0000256" key="11">
    <source>
        <dbReference type="ARBA" id="ARBA00048366"/>
    </source>
</evidence>
<evidence type="ECO:0000256" key="10">
    <source>
        <dbReference type="ARBA" id="ARBA00029774"/>
    </source>
</evidence>
<dbReference type="NCBIfam" id="TIGR00057">
    <property type="entry name" value="L-threonylcarbamoyladenylate synthase"/>
    <property type="match status" value="1"/>
</dbReference>
<dbReference type="PANTHER" id="PTHR17490:SF16">
    <property type="entry name" value="THREONYLCARBAMOYL-AMP SYNTHASE"/>
    <property type="match status" value="1"/>
</dbReference>
<dbReference type="GO" id="GO:0005524">
    <property type="term" value="F:ATP binding"/>
    <property type="evidence" value="ECO:0007669"/>
    <property type="project" value="UniProtKB-KW"/>
</dbReference>
<evidence type="ECO:0000256" key="8">
    <source>
        <dbReference type="ARBA" id="ARBA00022741"/>
    </source>
</evidence>
<evidence type="ECO:0000256" key="2">
    <source>
        <dbReference type="ARBA" id="ARBA00007663"/>
    </source>
</evidence>
<comment type="similarity">
    <text evidence="2">Belongs to the SUA5 family.</text>
</comment>
<evidence type="ECO:0000259" key="12">
    <source>
        <dbReference type="PROSITE" id="PS51163"/>
    </source>
</evidence>
<name>A0A932HY50_UNCTE</name>
<keyword evidence="7" id="KW-0548">Nucleotidyltransferase</keyword>
<feature type="domain" description="YrdC-like" evidence="12">
    <location>
        <begin position="14"/>
        <end position="199"/>
    </location>
</feature>
<dbReference type="GO" id="GO:0006450">
    <property type="term" value="P:regulation of translational fidelity"/>
    <property type="evidence" value="ECO:0007669"/>
    <property type="project" value="TreeGrafter"/>
</dbReference>
<evidence type="ECO:0000256" key="1">
    <source>
        <dbReference type="ARBA" id="ARBA00004496"/>
    </source>
</evidence>
<dbReference type="PROSITE" id="PS51163">
    <property type="entry name" value="YRDC"/>
    <property type="match status" value="1"/>
</dbReference>
<dbReference type="EMBL" id="JACPUR010000019">
    <property type="protein sequence ID" value="MBI3127860.1"/>
    <property type="molecule type" value="Genomic_DNA"/>
</dbReference>
<evidence type="ECO:0000256" key="4">
    <source>
        <dbReference type="ARBA" id="ARBA00022490"/>
    </source>
</evidence>
<proteinExistence type="inferred from homology"/>
<keyword evidence="5" id="KW-0808">Transferase</keyword>
<protein>
    <recommendedName>
        <fullName evidence="10">L-threonylcarbamoyladenylate synthase</fullName>
        <ecNumber evidence="3">2.7.7.87</ecNumber>
    </recommendedName>
    <alternativeName>
        <fullName evidence="10">L-threonylcarbamoyladenylate synthase</fullName>
    </alternativeName>
</protein>
<dbReference type="GO" id="GO:0008033">
    <property type="term" value="P:tRNA processing"/>
    <property type="evidence" value="ECO:0007669"/>
    <property type="project" value="UniProtKB-KW"/>
</dbReference>
<dbReference type="GO" id="GO:0061710">
    <property type="term" value="F:L-threonylcarbamoyladenylate synthase"/>
    <property type="evidence" value="ECO:0007669"/>
    <property type="project" value="UniProtKB-EC"/>
</dbReference>
<dbReference type="AlphaFoldDB" id="A0A932HY50"/>
<keyword evidence="9" id="KW-0067">ATP-binding</keyword>
<dbReference type="Pfam" id="PF01300">
    <property type="entry name" value="Sua5_yciO_yrdC"/>
    <property type="match status" value="1"/>
</dbReference>
<comment type="caution">
    <text evidence="13">The sequence shown here is derived from an EMBL/GenBank/DDBJ whole genome shotgun (WGS) entry which is preliminary data.</text>
</comment>
<evidence type="ECO:0000256" key="3">
    <source>
        <dbReference type="ARBA" id="ARBA00012584"/>
    </source>
</evidence>
<dbReference type="InterPro" id="IPR017945">
    <property type="entry name" value="DHBP_synth_RibB-like_a/b_dom"/>
</dbReference>
<dbReference type="GO" id="GO:0005737">
    <property type="term" value="C:cytoplasm"/>
    <property type="evidence" value="ECO:0007669"/>
    <property type="project" value="UniProtKB-SubCell"/>
</dbReference>
<organism evidence="13 14">
    <name type="scientific">Tectimicrobiota bacterium</name>
    <dbReference type="NCBI Taxonomy" id="2528274"/>
    <lineage>
        <taxon>Bacteria</taxon>
        <taxon>Pseudomonadati</taxon>
        <taxon>Nitrospinota/Tectimicrobiota group</taxon>
        <taxon>Candidatus Tectimicrobiota</taxon>
    </lineage>
</organism>
<dbReference type="InterPro" id="IPR006070">
    <property type="entry name" value="Sua5-like_dom"/>
</dbReference>
<comment type="subcellular location">
    <subcellularLocation>
        <location evidence="1">Cytoplasm</location>
    </subcellularLocation>
</comment>
<dbReference type="InterPro" id="IPR050156">
    <property type="entry name" value="TC-AMP_synthase_SUA5"/>
</dbReference>
<sequence length="223" mass="23505">MAEILTVDPANPTEEVLRRAGEALLRGEVVALPTDTVYGLCARALDAEAMEALYRAKGRTEEKGAPVLIGHPGQLALLAEPPSARARALLDALWPGPISFVFPARPGLPARLTGGPGGVAVRLPGQNLCRALALVAGPFAATSANWPGDPPLRDPSALVIRFGPRISLLLDGGFLDERPPSTVADLRGERPALLRKGAVPFDAVLRAWDRAERRGITPDRASG</sequence>
<accession>A0A932HY50</accession>